<reference evidence="2" key="1">
    <citation type="submission" date="2016-10" db="EMBL/GenBank/DDBJ databases">
        <title>CRISPR-Cas defence system in Roseofilum reptotaenium: evidence of a bacteriophage-cyanobacterium arms race in the coral black band disease.</title>
        <authorList>
            <person name="Buerger P."/>
            <person name="Wood-Charlson E.M."/>
            <person name="Weynberg K.D."/>
            <person name="Willis B."/>
            <person name="Van Oppen M.J."/>
        </authorList>
    </citation>
    <scope>NUCLEOTIDE SEQUENCE [LARGE SCALE GENOMIC DNA]</scope>
    <source>
        <strain evidence="2">AO1-A</strain>
    </source>
</reference>
<dbReference type="Pfam" id="PF00583">
    <property type="entry name" value="Acetyltransf_1"/>
    <property type="match status" value="1"/>
</dbReference>
<evidence type="ECO:0000313" key="3">
    <source>
        <dbReference type="Proteomes" id="UP000183940"/>
    </source>
</evidence>
<dbReference type="SUPFAM" id="SSF55729">
    <property type="entry name" value="Acyl-CoA N-acyltransferases (Nat)"/>
    <property type="match status" value="1"/>
</dbReference>
<dbReference type="Gene3D" id="3.40.630.30">
    <property type="match status" value="1"/>
</dbReference>
<protein>
    <recommendedName>
        <fullName evidence="1">N-acetyltransferase domain-containing protein</fullName>
    </recommendedName>
</protein>
<dbReference type="InterPro" id="IPR016181">
    <property type="entry name" value="Acyl_CoA_acyltransferase"/>
</dbReference>
<sequence length="187" mass="21370">MNHFHIREAQTSDIQAIADLHSSQARTQIRDSSGGFLLAEITQEQVHEHMKQGTRYFLATLAPEEQAEIVGLVALSQPQITPQILETIRWTGEDYSDRLMSDRHYYIQVLVTKPGWTGKGVAQSLYRFLYKTLPGSVLSGFIVTQPITNHRSLNFHHQQGFSIIGVIDDEEFLNLKSCQRTIIYREI</sequence>
<keyword evidence="3" id="KW-1185">Reference proteome</keyword>
<dbReference type="Proteomes" id="UP000183940">
    <property type="component" value="Unassembled WGS sequence"/>
</dbReference>
<name>A0A1L9QUY6_9CYAN</name>
<dbReference type="GO" id="GO:0016747">
    <property type="term" value="F:acyltransferase activity, transferring groups other than amino-acyl groups"/>
    <property type="evidence" value="ECO:0007669"/>
    <property type="project" value="InterPro"/>
</dbReference>
<proteinExistence type="predicted"/>
<dbReference type="EMBL" id="MLAW01000007">
    <property type="protein sequence ID" value="OJJ26446.1"/>
    <property type="molecule type" value="Genomic_DNA"/>
</dbReference>
<evidence type="ECO:0000259" key="1">
    <source>
        <dbReference type="PROSITE" id="PS51186"/>
    </source>
</evidence>
<dbReference type="AlphaFoldDB" id="A0A1L9QUY6"/>
<feature type="domain" description="N-acetyltransferase" evidence="1">
    <location>
        <begin position="4"/>
        <end position="179"/>
    </location>
</feature>
<gene>
    <name evidence="2" type="ORF">BI308_06220</name>
</gene>
<dbReference type="PROSITE" id="PS51186">
    <property type="entry name" value="GNAT"/>
    <property type="match status" value="1"/>
</dbReference>
<dbReference type="InterPro" id="IPR000182">
    <property type="entry name" value="GNAT_dom"/>
</dbReference>
<comment type="caution">
    <text evidence="2">The sequence shown here is derived from an EMBL/GenBank/DDBJ whole genome shotgun (WGS) entry which is preliminary data.</text>
</comment>
<organism evidence="2 3">
    <name type="scientific">Roseofilum reptotaenium AO1-A</name>
    <dbReference type="NCBI Taxonomy" id="1925591"/>
    <lineage>
        <taxon>Bacteria</taxon>
        <taxon>Bacillati</taxon>
        <taxon>Cyanobacteriota</taxon>
        <taxon>Cyanophyceae</taxon>
        <taxon>Desertifilales</taxon>
        <taxon>Desertifilaceae</taxon>
        <taxon>Roseofilum</taxon>
    </lineage>
</organism>
<evidence type="ECO:0000313" key="2">
    <source>
        <dbReference type="EMBL" id="OJJ26446.1"/>
    </source>
</evidence>
<accession>A0A1L9QUY6</accession>
<dbReference type="STRING" id="1925591.BI308_06220"/>